<evidence type="ECO:0000256" key="2">
    <source>
        <dbReference type="ARBA" id="ARBA00022475"/>
    </source>
</evidence>
<evidence type="ECO:0000313" key="8">
    <source>
        <dbReference type="EMBL" id="SFM25151.1"/>
    </source>
</evidence>
<keyword evidence="5 6" id="KW-0472">Membrane</keyword>
<reference evidence="9" key="1">
    <citation type="submission" date="2016-10" db="EMBL/GenBank/DDBJ databases">
        <authorList>
            <person name="Varghese N."/>
            <person name="Submissions S."/>
        </authorList>
    </citation>
    <scope>NUCLEOTIDE SEQUENCE [LARGE SCALE GENOMIC DNA]</scope>
    <source>
        <strain evidence="9">Mob M</strain>
    </source>
</reference>
<gene>
    <name evidence="8" type="ORF">SAMN04488696_0559</name>
</gene>
<evidence type="ECO:0000256" key="3">
    <source>
        <dbReference type="ARBA" id="ARBA00022692"/>
    </source>
</evidence>
<feature type="domain" description="Cardiolipin synthase N-terminal" evidence="7">
    <location>
        <begin position="16"/>
        <end position="58"/>
    </location>
</feature>
<organism evidence="8 9">
    <name type="scientific">Methanolobus profundi</name>
    <dbReference type="NCBI Taxonomy" id="487685"/>
    <lineage>
        <taxon>Archaea</taxon>
        <taxon>Methanobacteriati</taxon>
        <taxon>Methanobacteriota</taxon>
        <taxon>Stenosarchaea group</taxon>
        <taxon>Methanomicrobia</taxon>
        <taxon>Methanosarcinales</taxon>
        <taxon>Methanosarcinaceae</taxon>
        <taxon>Methanolobus</taxon>
    </lineage>
</organism>
<protein>
    <submittedName>
        <fullName evidence="8">Phospholipase_D-nuclease N-terminal</fullName>
    </submittedName>
</protein>
<evidence type="ECO:0000259" key="7">
    <source>
        <dbReference type="Pfam" id="PF13396"/>
    </source>
</evidence>
<dbReference type="GO" id="GO:0005886">
    <property type="term" value="C:plasma membrane"/>
    <property type="evidence" value="ECO:0007669"/>
    <property type="project" value="UniProtKB-SubCell"/>
</dbReference>
<keyword evidence="4 6" id="KW-1133">Transmembrane helix</keyword>
<evidence type="ECO:0000313" key="9">
    <source>
        <dbReference type="Proteomes" id="UP000198535"/>
    </source>
</evidence>
<keyword evidence="9" id="KW-1185">Reference proteome</keyword>
<dbReference type="RefSeq" id="WP_245747829.1">
    <property type="nucleotide sequence ID" value="NZ_FOUJ01000001.1"/>
</dbReference>
<keyword evidence="3 6" id="KW-0812">Transmembrane</keyword>
<dbReference type="Pfam" id="PF13396">
    <property type="entry name" value="PLDc_N"/>
    <property type="match status" value="1"/>
</dbReference>
<comment type="subcellular location">
    <subcellularLocation>
        <location evidence="1">Cell membrane</location>
        <topology evidence="1">Multi-pass membrane protein</topology>
    </subcellularLocation>
</comment>
<name>A0A1I4PBN5_9EURY</name>
<evidence type="ECO:0000256" key="4">
    <source>
        <dbReference type="ARBA" id="ARBA00022989"/>
    </source>
</evidence>
<accession>A0A1I4PBN5</accession>
<evidence type="ECO:0000256" key="5">
    <source>
        <dbReference type="ARBA" id="ARBA00023136"/>
    </source>
</evidence>
<dbReference type="AlphaFoldDB" id="A0A1I4PBN5"/>
<sequence>MSMLYNIWGLIVLASFIWVVYDIFTNNKGLDPIKKALWIIVAFIFGILGAAAYYLIGRK</sequence>
<dbReference type="EMBL" id="FOUJ01000001">
    <property type="protein sequence ID" value="SFM25151.1"/>
    <property type="molecule type" value="Genomic_DNA"/>
</dbReference>
<evidence type="ECO:0000256" key="1">
    <source>
        <dbReference type="ARBA" id="ARBA00004651"/>
    </source>
</evidence>
<evidence type="ECO:0000256" key="6">
    <source>
        <dbReference type="SAM" id="Phobius"/>
    </source>
</evidence>
<keyword evidence="2" id="KW-1003">Cell membrane</keyword>
<dbReference type="Proteomes" id="UP000198535">
    <property type="component" value="Unassembled WGS sequence"/>
</dbReference>
<proteinExistence type="predicted"/>
<feature type="transmembrane region" description="Helical" evidence="6">
    <location>
        <begin position="36"/>
        <end position="56"/>
    </location>
</feature>
<feature type="transmembrane region" description="Helical" evidence="6">
    <location>
        <begin position="6"/>
        <end position="24"/>
    </location>
</feature>
<dbReference type="InterPro" id="IPR027379">
    <property type="entry name" value="CLS_N"/>
</dbReference>